<dbReference type="PROSITE" id="PS50811">
    <property type="entry name" value="WRKY"/>
    <property type="match status" value="1"/>
</dbReference>
<dbReference type="GO" id="GO:0005634">
    <property type="term" value="C:nucleus"/>
    <property type="evidence" value="ECO:0007669"/>
    <property type="project" value="UniProtKB-SubCell"/>
</dbReference>
<evidence type="ECO:0000256" key="5">
    <source>
        <dbReference type="ARBA" id="ARBA00023242"/>
    </source>
</evidence>
<evidence type="ECO:0000313" key="7">
    <source>
        <dbReference type="EMBL" id="KAJ7960441.1"/>
    </source>
</evidence>
<accession>A0AAD7LLN1</accession>
<dbReference type="SMART" id="SM00774">
    <property type="entry name" value="WRKY"/>
    <property type="match status" value="1"/>
</dbReference>
<dbReference type="Gene3D" id="2.20.25.80">
    <property type="entry name" value="WRKY domain"/>
    <property type="match status" value="1"/>
</dbReference>
<dbReference type="GO" id="GO:0043565">
    <property type="term" value="F:sequence-specific DNA binding"/>
    <property type="evidence" value="ECO:0007669"/>
    <property type="project" value="InterPro"/>
</dbReference>
<sequence>MENLLFDQRKEVEDELSRGCEYAKQLQKILNETGEIIDYEDPVSSIFAEDLMMGILRSFNNTLLVLNHTHIIQFKEVSEEGDFLKIPNKELDGRKRRRSSIPTWETKTPSLIDDGQAWRKYGQKVIRNAKYARHYYRCTNKFDQGCKAMKQVQQIQENPLLYRTTYYGNHTCRNLHDAETIILDSVTPSDPSDSSILLSFANTNSTNPIKNPFLSTKLQEQKESLPGEAYFQSGPDLSTHAFESSGTAGLSSSASLDQLDDHEDLDDIFAAIQILMSE</sequence>
<dbReference type="AlphaFoldDB" id="A0AAD7LLN1"/>
<evidence type="ECO:0000256" key="2">
    <source>
        <dbReference type="ARBA" id="ARBA00023015"/>
    </source>
</evidence>
<feature type="domain" description="WRKY" evidence="6">
    <location>
        <begin position="107"/>
        <end position="170"/>
    </location>
</feature>
<name>A0AAD7LLN1_QUISA</name>
<dbReference type="Proteomes" id="UP001163823">
    <property type="component" value="Chromosome 8"/>
</dbReference>
<comment type="subcellular location">
    <subcellularLocation>
        <location evidence="1">Nucleus</location>
    </subcellularLocation>
</comment>
<protein>
    <submittedName>
        <fullName evidence="7">WRKY transcription factor</fullName>
    </submittedName>
</protein>
<dbReference type="Pfam" id="PF03106">
    <property type="entry name" value="WRKY"/>
    <property type="match status" value="1"/>
</dbReference>
<keyword evidence="5" id="KW-0539">Nucleus</keyword>
<gene>
    <name evidence="7" type="ORF">O6P43_020882</name>
</gene>
<evidence type="ECO:0000256" key="3">
    <source>
        <dbReference type="ARBA" id="ARBA00023125"/>
    </source>
</evidence>
<dbReference type="InterPro" id="IPR044810">
    <property type="entry name" value="WRKY_plant"/>
</dbReference>
<organism evidence="7 8">
    <name type="scientific">Quillaja saponaria</name>
    <name type="common">Soap bark tree</name>
    <dbReference type="NCBI Taxonomy" id="32244"/>
    <lineage>
        <taxon>Eukaryota</taxon>
        <taxon>Viridiplantae</taxon>
        <taxon>Streptophyta</taxon>
        <taxon>Embryophyta</taxon>
        <taxon>Tracheophyta</taxon>
        <taxon>Spermatophyta</taxon>
        <taxon>Magnoliopsida</taxon>
        <taxon>eudicotyledons</taxon>
        <taxon>Gunneridae</taxon>
        <taxon>Pentapetalae</taxon>
        <taxon>rosids</taxon>
        <taxon>fabids</taxon>
        <taxon>Fabales</taxon>
        <taxon>Quillajaceae</taxon>
        <taxon>Quillaja</taxon>
    </lineage>
</organism>
<keyword evidence="8" id="KW-1185">Reference proteome</keyword>
<comment type="caution">
    <text evidence="7">The sequence shown here is derived from an EMBL/GenBank/DDBJ whole genome shotgun (WGS) entry which is preliminary data.</text>
</comment>
<reference evidence="7" key="1">
    <citation type="journal article" date="2023" name="Science">
        <title>Elucidation of the pathway for biosynthesis of saponin adjuvants from the soapbark tree.</title>
        <authorList>
            <person name="Reed J."/>
            <person name="Orme A."/>
            <person name="El-Demerdash A."/>
            <person name="Owen C."/>
            <person name="Martin L.B.B."/>
            <person name="Misra R.C."/>
            <person name="Kikuchi S."/>
            <person name="Rejzek M."/>
            <person name="Martin A.C."/>
            <person name="Harkess A."/>
            <person name="Leebens-Mack J."/>
            <person name="Louveau T."/>
            <person name="Stephenson M.J."/>
            <person name="Osbourn A."/>
        </authorList>
    </citation>
    <scope>NUCLEOTIDE SEQUENCE</scope>
    <source>
        <strain evidence="7">S10</strain>
    </source>
</reference>
<dbReference type="SUPFAM" id="SSF118290">
    <property type="entry name" value="WRKY DNA-binding domain"/>
    <property type="match status" value="1"/>
</dbReference>
<evidence type="ECO:0000259" key="6">
    <source>
        <dbReference type="PROSITE" id="PS50811"/>
    </source>
</evidence>
<dbReference type="EMBL" id="JARAOO010000008">
    <property type="protein sequence ID" value="KAJ7960441.1"/>
    <property type="molecule type" value="Genomic_DNA"/>
</dbReference>
<dbReference type="GO" id="GO:0003700">
    <property type="term" value="F:DNA-binding transcription factor activity"/>
    <property type="evidence" value="ECO:0007669"/>
    <property type="project" value="InterPro"/>
</dbReference>
<evidence type="ECO:0000256" key="1">
    <source>
        <dbReference type="ARBA" id="ARBA00004123"/>
    </source>
</evidence>
<evidence type="ECO:0000313" key="8">
    <source>
        <dbReference type="Proteomes" id="UP001163823"/>
    </source>
</evidence>
<dbReference type="KEGG" id="qsa:O6P43_020882"/>
<keyword evidence="3" id="KW-0238">DNA-binding</keyword>
<evidence type="ECO:0000256" key="4">
    <source>
        <dbReference type="ARBA" id="ARBA00023163"/>
    </source>
</evidence>
<dbReference type="InterPro" id="IPR036576">
    <property type="entry name" value="WRKY_dom_sf"/>
</dbReference>
<dbReference type="PANTHER" id="PTHR31282">
    <property type="entry name" value="WRKY TRANSCRIPTION FACTOR 21-RELATED"/>
    <property type="match status" value="1"/>
</dbReference>
<keyword evidence="4" id="KW-0804">Transcription</keyword>
<keyword evidence="2" id="KW-0805">Transcription regulation</keyword>
<dbReference type="InterPro" id="IPR003657">
    <property type="entry name" value="WRKY_dom"/>
</dbReference>
<proteinExistence type="predicted"/>